<evidence type="ECO:0000256" key="3">
    <source>
        <dbReference type="ARBA" id="ARBA00009759"/>
    </source>
</evidence>
<keyword evidence="6 7" id="KW-0460">Magnesium</keyword>
<comment type="similarity">
    <text evidence="3 7">Belongs to the inositol monophosphatase superfamily.</text>
</comment>
<keyword evidence="5 7" id="KW-0378">Hydrolase</keyword>
<sequence>MNLEQLAQQLNILCRQTGAFIKQEGQTFDRSKIEKKGFNDLVSYVDKEAEKQLVEGLRNLLPEAGFITEEGTATTKGERYNWVIDPLDGTTNFTHSLPVYCVSVGLLDGDKVVLGTVYDPSRDECFWAYQDGGAYLNDTRIHVSDAPALKDGLIATGFPYFDFGLTEQYLQVLGSFMAKSHGIRRMGSAAIDLVYVACGRFEGFFEYNLNPWDVAGGAIIVQEAGGKLSKFTEEGDYVFGREIIASNGHVHHEMQETIAEFWKKGMA</sequence>
<accession>A0ABW3SJ40</accession>
<keyword evidence="4 7" id="KW-0479">Metal-binding</keyword>
<evidence type="ECO:0000313" key="9">
    <source>
        <dbReference type="Proteomes" id="UP001597094"/>
    </source>
</evidence>
<comment type="catalytic activity">
    <reaction evidence="1 7">
        <text>a myo-inositol phosphate + H2O = myo-inositol + phosphate</text>
        <dbReference type="Rhea" id="RHEA:24056"/>
        <dbReference type="ChEBI" id="CHEBI:15377"/>
        <dbReference type="ChEBI" id="CHEBI:17268"/>
        <dbReference type="ChEBI" id="CHEBI:43474"/>
        <dbReference type="ChEBI" id="CHEBI:84139"/>
        <dbReference type="EC" id="3.1.3.25"/>
    </reaction>
</comment>
<dbReference type="SUPFAM" id="SSF56655">
    <property type="entry name" value="Carbohydrate phosphatase"/>
    <property type="match status" value="1"/>
</dbReference>
<dbReference type="PRINTS" id="PR01959">
    <property type="entry name" value="SBIMPHPHTASE"/>
</dbReference>
<dbReference type="PANTHER" id="PTHR20854">
    <property type="entry name" value="INOSITOL MONOPHOSPHATASE"/>
    <property type="match status" value="1"/>
</dbReference>
<evidence type="ECO:0000256" key="2">
    <source>
        <dbReference type="ARBA" id="ARBA00001946"/>
    </source>
</evidence>
<dbReference type="InterPro" id="IPR022337">
    <property type="entry name" value="Inositol_monophosphatase_SuhB"/>
</dbReference>
<evidence type="ECO:0000256" key="1">
    <source>
        <dbReference type="ARBA" id="ARBA00001033"/>
    </source>
</evidence>
<dbReference type="Pfam" id="PF00459">
    <property type="entry name" value="Inositol_P"/>
    <property type="match status" value="1"/>
</dbReference>
<comment type="cofactor">
    <cofactor evidence="2 7">
        <name>Mg(2+)</name>
        <dbReference type="ChEBI" id="CHEBI:18420"/>
    </cofactor>
</comment>
<dbReference type="PROSITE" id="PS00629">
    <property type="entry name" value="IMP_1"/>
    <property type="match status" value="1"/>
</dbReference>
<dbReference type="EMBL" id="JBHTLD010000002">
    <property type="protein sequence ID" value="MFD1184668.1"/>
    <property type="molecule type" value="Genomic_DNA"/>
</dbReference>
<keyword evidence="9" id="KW-1185">Reference proteome</keyword>
<protein>
    <recommendedName>
        <fullName evidence="7">Inositol-1-monophosphatase</fullName>
        <ecNumber evidence="7">3.1.3.25</ecNumber>
    </recommendedName>
</protein>
<evidence type="ECO:0000313" key="8">
    <source>
        <dbReference type="EMBL" id="MFD1184668.1"/>
    </source>
</evidence>
<proteinExistence type="inferred from homology"/>
<reference evidence="9" key="1">
    <citation type="journal article" date="2019" name="Int. J. Syst. Evol. Microbiol.">
        <title>The Global Catalogue of Microorganisms (GCM) 10K type strain sequencing project: providing services to taxonomists for standard genome sequencing and annotation.</title>
        <authorList>
            <consortium name="The Broad Institute Genomics Platform"/>
            <consortium name="The Broad Institute Genome Sequencing Center for Infectious Disease"/>
            <person name="Wu L."/>
            <person name="Ma J."/>
        </authorList>
    </citation>
    <scope>NUCLEOTIDE SEQUENCE [LARGE SCALE GENOMIC DNA]</scope>
    <source>
        <strain evidence="9">JCM 31319</strain>
    </source>
</reference>
<dbReference type="PROSITE" id="PS00630">
    <property type="entry name" value="IMP_2"/>
    <property type="match status" value="1"/>
</dbReference>
<dbReference type="Gene3D" id="3.30.540.10">
    <property type="entry name" value="Fructose-1,6-Bisphosphatase, subunit A, domain 1"/>
    <property type="match status" value="1"/>
</dbReference>
<evidence type="ECO:0000256" key="6">
    <source>
        <dbReference type="ARBA" id="ARBA00022842"/>
    </source>
</evidence>
<dbReference type="Gene3D" id="3.40.190.80">
    <property type="match status" value="1"/>
</dbReference>
<comment type="caution">
    <text evidence="8">The sequence shown here is derived from an EMBL/GenBank/DDBJ whole genome shotgun (WGS) entry which is preliminary data.</text>
</comment>
<dbReference type="InterPro" id="IPR020550">
    <property type="entry name" value="Inositol_monophosphatase_CS"/>
</dbReference>
<dbReference type="CDD" id="cd01639">
    <property type="entry name" value="IMPase"/>
    <property type="match status" value="1"/>
</dbReference>
<dbReference type="PRINTS" id="PR00377">
    <property type="entry name" value="IMPHPHTASES"/>
</dbReference>
<dbReference type="EC" id="3.1.3.25" evidence="7"/>
<dbReference type="PANTHER" id="PTHR20854:SF4">
    <property type="entry name" value="INOSITOL-1-MONOPHOSPHATASE-RELATED"/>
    <property type="match status" value="1"/>
</dbReference>
<evidence type="ECO:0000256" key="4">
    <source>
        <dbReference type="ARBA" id="ARBA00022723"/>
    </source>
</evidence>
<name>A0ABW3SJ40_9BACT</name>
<dbReference type="InterPro" id="IPR000760">
    <property type="entry name" value="Inositol_monophosphatase-like"/>
</dbReference>
<dbReference type="Proteomes" id="UP001597094">
    <property type="component" value="Unassembled WGS sequence"/>
</dbReference>
<dbReference type="InterPro" id="IPR020583">
    <property type="entry name" value="Inositol_monoP_metal-BS"/>
</dbReference>
<organism evidence="8 9">
    <name type="scientific">Pontibacter rugosus</name>
    <dbReference type="NCBI Taxonomy" id="1745966"/>
    <lineage>
        <taxon>Bacteria</taxon>
        <taxon>Pseudomonadati</taxon>
        <taxon>Bacteroidota</taxon>
        <taxon>Cytophagia</taxon>
        <taxon>Cytophagales</taxon>
        <taxon>Hymenobacteraceae</taxon>
        <taxon>Pontibacter</taxon>
    </lineage>
</organism>
<evidence type="ECO:0000256" key="7">
    <source>
        <dbReference type="RuleBase" id="RU364068"/>
    </source>
</evidence>
<evidence type="ECO:0000256" key="5">
    <source>
        <dbReference type="ARBA" id="ARBA00022801"/>
    </source>
</evidence>
<gene>
    <name evidence="8" type="ORF">ACFQ2O_00525</name>
</gene>
<dbReference type="RefSeq" id="WP_377522018.1">
    <property type="nucleotide sequence ID" value="NZ_JBHTLD010000002.1"/>
</dbReference>
<dbReference type="InterPro" id="IPR033942">
    <property type="entry name" value="IMPase"/>
</dbReference>